<organism evidence="2 3">
    <name type="scientific">Myotis brandtii</name>
    <name type="common">Brandt's bat</name>
    <dbReference type="NCBI Taxonomy" id="109478"/>
    <lineage>
        <taxon>Eukaryota</taxon>
        <taxon>Metazoa</taxon>
        <taxon>Chordata</taxon>
        <taxon>Craniata</taxon>
        <taxon>Vertebrata</taxon>
        <taxon>Euteleostomi</taxon>
        <taxon>Mammalia</taxon>
        <taxon>Eutheria</taxon>
        <taxon>Laurasiatheria</taxon>
        <taxon>Chiroptera</taxon>
        <taxon>Yangochiroptera</taxon>
        <taxon>Vespertilionidae</taxon>
        <taxon>Myotis</taxon>
    </lineage>
</organism>
<keyword evidence="3" id="KW-1185">Reference proteome</keyword>
<dbReference type="AlphaFoldDB" id="S7PP79"/>
<proteinExistence type="predicted"/>
<evidence type="ECO:0000256" key="1">
    <source>
        <dbReference type="SAM" id="MobiDB-lite"/>
    </source>
</evidence>
<gene>
    <name evidence="2" type="ORF">D623_10010810</name>
</gene>
<dbReference type="Proteomes" id="UP000052978">
    <property type="component" value="Unassembled WGS sequence"/>
</dbReference>
<accession>S7PP79</accession>
<feature type="compositionally biased region" description="Polar residues" evidence="1">
    <location>
        <begin position="55"/>
        <end position="73"/>
    </location>
</feature>
<evidence type="ECO:0000313" key="3">
    <source>
        <dbReference type="Proteomes" id="UP000052978"/>
    </source>
</evidence>
<dbReference type="EMBL" id="KE163531">
    <property type="protein sequence ID" value="EPQ12643.1"/>
    <property type="molecule type" value="Genomic_DNA"/>
</dbReference>
<name>S7PP79_MYOBR</name>
<evidence type="ECO:0000313" key="2">
    <source>
        <dbReference type="EMBL" id="EPQ12643.1"/>
    </source>
</evidence>
<sequence>MTKTLLDQSVYSEFSHRIEMLYQRAWGLSSGRKVQPHSCGSFSPLCTAAAPHGSPGQQMHPTAHQDNSHTPQLTRIADAPNSSPGQHLHPTAHQDNSCTPQITRTAGSFAAELTVRVSFKGHHDTSSSEDLFTQKDEEQCLDSVVIGTSCKASTPSSAVHRL</sequence>
<reference evidence="2 3" key="1">
    <citation type="journal article" date="2013" name="Nat. Commun.">
        <title>Genome analysis reveals insights into physiology and longevity of the Brandt's bat Myotis brandtii.</title>
        <authorList>
            <person name="Seim I."/>
            <person name="Fang X."/>
            <person name="Xiong Z."/>
            <person name="Lobanov A.V."/>
            <person name="Huang Z."/>
            <person name="Ma S."/>
            <person name="Feng Y."/>
            <person name="Turanov A.A."/>
            <person name="Zhu Y."/>
            <person name="Lenz T.L."/>
            <person name="Gerashchenko M.V."/>
            <person name="Fan D."/>
            <person name="Hee Yim S."/>
            <person name="Yao X."/>
            <person name="Jordan D."/>
            <person name="Xiong Y."/>
            <person name="Ma Y."/>
            <person name="Lyapunov A.N."/>
            <person name="Chen G."/>
            <person name="Kulakova O.I."/>
            <person name="Sun Y."/>
            <person name="Lee S.G."/>
            <person name="Bronson R.T."/>
            <person name="Moskalev A.A."/>
            <person name="Sunyaev S.R."/>
            <person name="Zhang G."/>
            <person name="Krogh A."/>
            <person name="Wang J."/>
            <person name="Gladyshev V.N."/>
        </authorList>
    </citation>
    <scope>NUCLEOTIDE SEQUENCE [LARGE SCALE GENOMIC DNA]</scope>
</reference>
<feature type="region of interest" description="Disordered" evidence="1">
    <location>
        <begin position="51"/>
        <end position="101"/>
    </location>
</feature>
<protein>
    <submittedName>
        <fullName evidence="2">Uncharacterized protein</fullName>
    </submittedName>
</protein>